<reference evidence="6 7" key="1">
    <citation type="submission" date="2018-06" db="EMBL/GenBank/DDBJ databases">
        <title>Comparative genomics reveals the genomic features of Rhizophagus irregularis, R. cerebriforme, R. diaphanum and Gigaspora rosea, and their symbiotic lifestyle signature.</title>
        <authorList>
            <person name="Morin E."/>
            <person name="San Clemente H."/>
            <person name="Chen E.C.H."/>
            <person name="De La Providencia I."/>
            <person name="Hainaut M."/>
            <person name="Kuo A."/>
            <person name="Kohler A."/>
            <person name="Murat C."/>
            <person name="Tang N."/>
            <person name="Roy S."/>
            <person name="Loubradou J."/>
            <person name="Henrissat B."/>
            <person name="Grigoriev I.V."/>
            <person name="Corradi N."/>
            <person name="Roux C."/>
            <person name="Martin F.M."/>
        </authorList>
    </citation>
    <scope>NUCLEOTIDE SEQUENCE [LARGE SCALE GENOMIC DNA]</scope>
    <source>
        <strain evidence="6 7">DAOM 194757</strain>
    </source>
</reference>
<name>A0A397UD15_9GLOM</name>
<keyword evidence="4" id="KW-0175">Coiled coil</keyword>
<keyword evidence="7" id="KW-1185">Reference proteome</keyword>
<protein>
    <recommendedName>
        <fullName evidence="5">CW-type domain-containing protein</fullName>
    </recommendedName>
</protein>
<keyword evidence="2" id="KW-0863">Zinc-finger</keyword>
<evidence type="ECO:0000313" key="7">
    <source>
        <dbReference type="Proteomes" id="UP000266673"/>
    </source>
</evidence>
<gene>
    <name evidence="6" type="ORF">C2G38_2215686</name>
</gene>
<evidence type="ECO:0000256" key="2">
    <source>
        <dbReference type="ARBA" id="ARBA00022771"/>
    </source>
</evidence>
<organism evidence="6 7">
    <name type="scientific">Gigaspora rosea</name>
    <dbReference type="NCBI Taxonomy" id="44941"/>
    <lineage>
        <taxon>Eukaryota</taxon>
        <taxon>Fungi</taxon>
        <taxon>Fungi incertae sedis</taxon>
        <taxon>Mucoromycota</taxon>
        <taxon>Glomeromycotina</taxon>
        <taxon>Glomeromycetes</taxon>
        <taxon>Diversisporales</taxon>
        <taxon>Gigasporaceae</taxon>
        <taxon>Gigaspora</taxon>
    </lineage>
</organism>
<evidence type="ECO:0000256" key="3">
    <source>
        <dbReference type="ARBA" id="ARBA00022833"/>
    </source>
</evidence>
<keyword evidence="1" id="KW-0479">Metal-binding</keyword>
<dbReference type="STRING" id="44941.A0A397UD15"/>
<proteinExistence type="predicted"/>
<evidence type="ECO:0000259" key="5">
    <source>
        <dbReference type="PROSITE" id="PS51050"/>
    </source>
</evidence>
<dbReference type="OrthoDB" id="2307758at2759"/>
<feature type="domain" description="CW-type" evidence="5">
    <location>
        <begin position="882"/>
        <end position="956"/>
    </location>
</feature>
<dbReference type="PROSITE" id="PS51050">
    <property type="entry name" value="ZF_CW"/>
    <property type="match status" value="1"/>
</dbReference>
<feature type="coiled-coil region" evidence="4">
    <location>
        <begin position="719"/>
        <end position="752"/>
    </location>
</feature>
<keyword evidence="3" id="KW-0862">Zinc</keyword>
<dbReference type="EMBL" id="QKWP01001729">
    <property type="protein sequence ID" value="RIB06977.1"/>
    <property type="molecule type" value="Genomic_DNA"/>
</dbReference>
<evidence type="ECO:0000256" key="4">
    <source>
        <dbReference type="SAM" id="Coils"/>
    </source>
</evidence>
<sequence length="1024" mass="119705">MFYIHVIVEEPPKVLYETAINIAHIVENGTFKDLLFEVASDHFLERHILVFGREKKADNWILLQDGLTDYLHALIQLNFKMVRFLLESSKIQKTSPVSLDVNSVLMSNAKRLHLPKKLTRGNSHDRLFNELIDLFEEKKVGWSSGIQDSRGKIFIERLSNAIWYIDPHIKLLQNRACHMPSLFKQLATYKSGFTYNTFYFTSHHKKEKLSQQKLLEYCKLLEYSASEIWASEKCWTEIIPEVFSFTTMIRKYVEHLEKSAQLTYNAHHSTTTVPLEMILTEKDLYEFIEISEFLPSENIERHRWIVELKLSFSICLYRYNQGNYLGSINYAWRIIEFESHNNEHETRNAQTLAAINEKIPQYMTRKMRKTFTNKYSLIKTLNPTILNMLHRDLTGDMSACNTDSKDVQERLQLMLELEDPDIVFDFRTNNGFSGTKFDFFWEELQAFFDENTPAVNDRRHGNILYMPWFVSIRDLQKSIIQRLILRYGDPLPDSICIPSLEWIRLQFWPTNSTVNRAIKYTGKFKIKYQVQSRQLRKFHPDAHYCAAYFRYLREFAILYQEYICFISADDKHKIPIGEKVPTSTGVRNRPSLVPLNNMLSACSFYSGDVYVGYKDTVFESSNAIRHAAEFFQAINQKFSSKIPPILCIYTDGGPDHRTNFGSVQISLISLFFKGDFDMLIAMRTALYHSWANPAERIMSILNLGLQNIALVRNKFSTEYEKIFEQLNTLEDIRKAANNNRNLKKAIQNSITDIKDLLCERTKQLEIKCIDNTLQVNETTWASLKKHDKLMEFLRSHCQQRIYSFQPSCDLCKPVKMPIEEFNSLNFLPDPMPSTDVLYNITDLNHYAPFNSIYGTETNESYCPSLLLNQEEQERGSNGLYTYKKSRGWVECTACGKWRCLYSQYLLSEEEELQWQTALQNNLYTCGGPILAEDHPLYNILFVREHISCNSPIETNYYACENGDKTQLCYWCGTEDDLSDIPSSLTDQYKIVYPCCNTCKELGKDYFTRLEIKVGKNSKKKRREA</sequence>
<dbReference type="AlphaFoldDB" id="A0A397UD15"/>
<comment type="caution">
    <text evidence="6">The sequence shown here is derived from an EMBL/GenBank/DDBJ whole genome shotgun (WGS) entry which is preliminary data.</text>
</comment>
<dbReference type="InterPro" id="IPR011124">
    <property type="entry name" value="Znf_CW"/>
</dbReference>
<evidence type="ECO:0000256" key="1">
    <source>
        <dbReference type="ARBA" id="ARBA00022723"/>
    </source>
</evidence>
<dbReference type="GO" id="GO:0008270">
    <property type="term" value="F:zinc ion binding"/>
    <property type="evidence" value="ECO:0007669"/>
    <property type="project" value="UniProtKB-KW"/>
</dbReference>
<evidence type="ECO:0000313" key="6">
    <source>
        <dbReference type="EMBL" id="RIB06977.1"/>
    </source>
</evidence>
<dbReference type="Proteomes" id="UP000266673">
    <property type="component" value="Unassembled WGS sequence"/>
</dbReference>
<accession>A0A397UD15</accession>